<accession>A0A162A2Y7</accession>
<evidence type="ECO:0000313" key="2">
    <source>
        <dbReference type="EMBL" id="KZM95382.1"/>
    </source>
</evidence>
<dbReference type="Gene3D" id="3.10.180.10">
    <property type="entry name" value="2,3-Dihydroxybiphenyl 1,2-Dioxygenase, domain 1"/>
    <property type="match status" value="1"/>
</dbReference>
<dbReference type="InterPro" id="IPR054576">
    <property type="entry name" value="At5g48480-like_N"/>
</dbReference>
<dbReference type="Pfam" id="PF22656">
    <property type="entry name" value="At5g48480-like_N"/>
    <property type="match status" value="1"/>
</dbReference>
<protein>
    <recommendedName>
        <fullName evidence="1">VOC domain-containing protein</fullName>
    </recommendedName>
</protein>
<evidence type="ECO:0000313" key="4">
    <source>
        <dbReference type="Proteomes" id="UP000077755"/>
    </source>
</evidence>
<proteinExistence type="predicted"/>
<dbReference type="SUPFAM" id="SSF54593">
    <property type="entry name" value="Glyoxalase/Bleomycin resistance protein/Dihydroxybiphenyl dioxygenase"/>
    <property type="match status" value="1"/>
</dbReference>
<dbReference type="EMBL" id="LNRQ01000005">
    <property type="protein sequence ID" value="KZM95382.1"/>
    <property type="molecule type" value="Genomic_DNA"/>
</dbReference>
<reference evidence="2" key="1">
    <citation type="journal article" date="2016" name="Nat. Genet.">
        <title>A high-quality carrot genome assembly provides new insights into carotenoid accumulation and asterid genome evolution.</title>
        <authorList>
            <person name="Iorizzo M."/>
            <person name="Ellison S."/>
            <person name="Senalik D."/>
            <person name="Zeng P."/>
            <person name="Satapoomin P."/>
            <person name="Huang J."/>
            <person name="Bowman M."/>
            <person name="Iovene M."/>
            <person name="Sanseverino W."/>
            <person name="Cavagnaro P."/>
            <person name="Yildiz M."/>
            <person name="Macko-Podgorni A."/>
            <person name="Moranska E."/>
            <person name="Grzebelus E."/>
            <person name="Grzebelus D."/>
            <person name="Ashrafi H."/>
            <person name="Zheng Z."/>
            <person name="Cheng S."/>
            <person name="Spooner D."/>
            <person name="Van Deynze A."/>
            <person name="Simon P."/>
        </authorList>
    </citation>
    <scope>NUCLEOTIDE SEQUENCE [LARGE SCALE GENOMIC DNA]</scope>
    <source>
        <tissue evidence="2">Leaf</tissue>
    </source>
</reference>
<dbReference type="InterPro" id="IPR037523">
    <property type="entry name" value="VOC_core"/>
</dbReference>
<evidence type="ECO:0000259" key="1">
    <source>
        <dbReference type="PROSITE" id="PS51819"/>
    </source>
</evidence>
<dbReference type="CDD" id="cd07246">
    <property type="entry name" value="VOC_like"/>
    <property type="match status" value="1"/>
</dbReference>
<sequence>MAAEDVKNGTTTKANTQVAFSSLKPMVYVEAQKANDAVLFYKTAFGAEEVNRVSQPKRKADQELPVVVSAEIKVAGSTFIVKDLSDDTPAPVKGGTGSVFILETQDLEAALEKAVKAGAVKEGEVAEADGAFDGGRVGKVKDPYGNLWVLSSPAAAKADVEA</sequence>
<dbReference type="EMBL" id="CP093347">
    <property type="protein sequence ID" value="WOH01929.1"/>
    <property type="molecule type" value="Genomic_DNA"/>
</dbReference>
<dbReference type="InterPro" id="IPR054575">
    <property type="entry name" value="At5g48480-like_C"/>
</dbReference>
<reference evidence="3" key="2">
    <citation type="submission" date="2022-03" db="EMBL/GenBank/DDBJ databases">
        <title>Draft title - Genomic analysis of global carrot germplasm unveils the trajectory of domestication and the origin of high carotenoid orange carrot.</title>
        <authorList>
            <person name="Iorizzo M."/>
            <person name="Ellison S."/>
            <person name="Senalik D."/>
            <person name="Macko-Podgorni A."/>
            <person name="Grzebelus D."/>
            <person name="Bostan H."/>
            <person name="Rolling W."/>
            <person name="Curaba J."/>
            <person name="Simon P."/>
        </authorList>
    </citation>
    <scope>NUCLEOTIDE SEQUENCE</scope>
    <source>
        <tissue evidence="3">Leaf</tissue>
    </source>
</reference>
<name>A0A162A2Y7_DAUCS</name>
<dbReference type="AlphaFoldDB" id="A0A162A2Y7"/>
<keyword evidence="4" id="KW-1185">Reference proteome</keyword>
<organism evidence="2">
    <name type="scientific">Daucus carota subsp. sativus</name>
    <name type="common">Carrot</name>
    <dbReference type="NCBI Taxonomy" id="79200"/>
    <lineage>
        <taxon>Eukaryota</taxon>
        <taxon>Viridiplantae</taxon>
        <taxon>Streptophyta</taxon>
        <taxon>Embryophyta</taxon>
        <taxon>Tracheophyta</taxon>
        <taxon>Spermatophyta</taxon>
        <taxon>Magnoliopsida</taxon>
        <taxon>eudicotyledons</taxon>
        <taxon>Gunneridae</taxon>
        <taxon>Pentapetalae</taxon>
        <taxon>asterids</taxon>
        <taxon>campanulids</taxon>
        <taxon>Apiales</taxon>
        <taxon>Apiaceae</taxon>
        <taxon>Apioideae</taxon>
        <taxon>Scandiceae</taxon>
        <taxon>Daucinae</taxon>
        <taxon>Daucus</taxon>
        <taxon>Daucus sect. Daucus</taxon>
    </lineage>
</organism>
<dbReference type="Proteomes" id="UP000077755">
    <property type="component" value="Chromosome 5"/>
</dbReference>
<dbReference type="KEGG" id="dcr:108220554"/>
<dbReference type="Pfam" id="PF22650">
    <property type="entry name" value="At5g48480-like_C"/>
    <property type="match status" value="1"/>
</dbReference>
<dbReference type="Gramene" id="KZM95382">
    <property type="protein sequence ID" value="KZM95382"/>
    <property type="gene ID" value="DCAR_018624"/>
</dbReference>
<dbReference type="OMA" id="PFGHVWT"/>
<feature type="domain" description="VOC" evidence="1">
    <location>
        <begin position="22"/>
        <end position="153"/>
    </location>
</feature>
<gene>
    <name evidence="2" type="ORF">DCAR_018624</name>
    <name evidence="3" type="ORF">DCAR_0521315</name>
</gene>
<dbReference type="PANTHER" id="PTHR34109:SF1">
    <property type="entry name" value="VOC DOMAIN-CONTAINING PROTEIN"/>
    <property type="match status" value="1"/>
</dbReference>
<dbReference type="PROSITE" id="PS51819">
    <property type="entry name" value="VOC"/>
    <property type="match status" value="1"/>
</dbReference>
<evidence type="ECO:0000313" key="3">
    <source>
        <dbReference type="EMBL" id="WOH01929.1"/>
    </source>
</evidence>
<dbReference type="OrthoDB" id="2013034at2759"/>
<dbReference type="InterPro" id="IPR029068">
    <property type="entry name" value="Glyas_Bleomycin-R_OHBP_Dase"/>
</dbReference>
<dbReference type="PANTHER" id="PTHR34109">
    <property type="entry name" value="BNAUNNG04460D PROTEIN-RELATED"/>
    <property type="match status" value="1"/>
</dbReference>